<dbReference type="InterPro" id="IPR038085">
    <property type="entry name" value="Rnp2-like_sf"/>
</dbReference>
<reference evidence="3 4" key="1">
    <citation type="journal article" date="2007" name="Nature">
        <title>Evolution of genes and genomes on the Drosophila phylogeny.</title>
        <authorList>
            <consortium name="Drosophila 12 Genomes Consortium"/>
            <person name="Clark A.G."/>
            <person name="Eisen M.B."/>
            <person name="Smith D.R."/>
            <person name="Bergman C.M."/>
            <person name="Oliver B."/>
            <person name="Markow T.A."/>
            <person name="Kaufman T.C."/>
            <person name="Kellis M."/>
            <person name="Gelbart W."/>
            <person name="Iyer V.N."/>
            <person name="Pollard D.A."/>
            <person name="Sackton T.B."/>
            <person name="Larracuente A.M."/>
            <person name="Singh N.D."/>
            <person name="Abad J.P."/>
            <person name="Abt D.N."/>
            <person name="Adryan B."/>
            <person name="Aguade M."/>
            <person name="Akashi H."/>
            <person name="Anderson W.W."/>
            <person name="Aquadro C.F."/>
            <person name="Ardell D.H."/>
            <person name="Arguello R."/>
            <person name="Artieri C.G."/>
            <person name="Barbash D.A."/>
            <person name="Barker D."/>
            <person name="Barsanti P."/>
            <person name="Batterham P."/>
            <person name="Batzoglou S."/>
            <person name="Begun D."/>
            <person name="Bhutkar A."/>
            <person name="Blanco E."/>
            <person name="Bosak S.A."/>
            <person name="Bradley R.K."/>
            <person name="Brand A.D."/>
            <person name="Brent M.R."/>
            <person name="Brooks A.N."/>
            <person name="Brown R.H."/>
            <person name="Butlin R.K."/>
            <person name="Caggese C."/>
            <person name="Calvi B.R."/>
            <person name="Bernardo de Carvalho A."/>
            <person name="Caspi A."/>
            <person name="Castrezana S."/>
            <person name="Celniker S.E."/>
            <person name="Chang J.L."/>
            <person name="Chapple C."/>
            <person name="Chatterji S."/>
            <person name="Chinwalla A."/>
            <person name="Civetta A."/>
            <person name="Clifton S.W."/>
            <person name="Comeron J.M."/>
            <person name="Costello J.C."/>
            <person name="Coyne J.A."/>
            <person name="Daub J."/>
            <person name="David R.G."/>
            <person name="Delcher A.L."/>
            <person name="Delehaunty K."/>
            <person name="Do C.B."/>
            <person name="Ebling H."/>
            <person name="Edwards K."/>
            <person name="Eickbush T."/>
            <person name="Evans J.D."/>
            <person name="Filipski A."/>
            <person name="Findeiss S."/>
            <person name="Freyhult E."/>
            <person name="Fulton L."/>
            <person name="Fulton R."/>
            <person name="Garcia A.C."/>
            <person name="Gardiner A."/>
            <person name="Garfield D.A."/>
            <person name="Garvin B.E."/>
            <person name="Gibson G."/>
            <person name="Gilbert D."/>
            <person name="Gnerre S."/>
            <person name="Godfrey J."/>
            <person name="Good R."/>
            <person name="Gotea V."/>
            <person name="Gravely B."/>
            <person name="Greenberg A.J."/>
            <person name="Griffiths-Jones S."/>
            <person name="Gross S."/>
            <person name="Guigo R."/>
            <person name="Gustafson E.A."/>
            <person name="Haerty W."/>
            <person name="Hahn M.W."/>
            <person name="Halligan D.L."/>
            <person name="Halpern A.L."/>
            <person name="Halter G.M."/>
            <person name="Han M.V."/>
            <person name="Heger A."/>
            <person name="Hillier L."/>
            <person name="Hinrichs A.S."/>
            <person name="Holmes I."/>
            <person name="Hoskins R.A."/>
            <person name="Hubisz M.J."/>
            <person name="Hultmark D."/>
            <person name="Huntley M.A."/>
            <person name="Jaffe D.B."/>
            <person name="Jagadeeshan S."/>
            <person name="Jeck W.R."/>
            <person name="Johnson J."/>
            <person name="Jones C.D."/>
            <person name="Jordan W.C."/>
            <person name="Karpen G.H."/>
            <person name="Kataoka E."/>
            <person name="Keightley P.D."/>
            <person name="Kheradpour P."/>
            <person name="Kirkness E.F."/>
            <person name="Koerich L.B."/>
            <person name="Kristiansen K."/>
            <person name="Kudrna D."/>
            <person name="Kulathinal R.J."/>
            <person name="Kumar S."/>
            <person name="Kwok R."/>
            <person name="Lander E."/>
            <person name="Langley C.H."/>
            <person name="Lapoint R."/>
            <person name="Lazzaro B.P."/>
            <person name="Lee S.J."/>
            <person name="Levesque L."/>
            <person name="Li R."/>
            <person name="Lin C.F."/>
            <person name="Lin M.F."/>
            <person name="Lindblad-Toh K."/>
            <person name="Llopart A."/>
            <person name="Long M."/>
            <person name="Low L."/>
            <person name="Lozovsky E."/>
            <person name="Lu J."/>
            <person name="Luo M."/>
            <person name="Machado C.A."/>
            <person name="Makalowski W."/>
            <person name="Marzo M."/>
            <person name="Matsuda M."/>
            <person name="Matzkin L."/>
            <person name="McAllister B."/>
            <person name="McBride C.S."/>
            <person name="McKernan B."/>
            <person name="McKernan K."/>
            <person name="Mendez-Lago M."/>
            <person name="Minx P."/>
            <person name="Mollenhauer M.U."/>
            <person name="Montooth K."/>
            <person name="Mount S.M."/>
            <person name="Mu X."/>
            <person name="Myers E."/>
            <person name="Negre B."/>
            <person name="Newfeld S."/>
            <person name="Nielsen R."/>
            <person name="Noor M.A."/>
            <person name="O'Grady P."/>
            <person name="Pachter L."/>
            <person name="Papaceit M."/>
            <person name="Parisi M.J."/>
            <person name="Parisi M."/>
            <person name="Parts L."/>
            <person name="Pedersen J.S."/>
            <person name="Pesole G."/>
            <person name="Phillippy A.M."/>
            <person name="Ponting C.P."/>
            <person name="Pop M."/>
            <person name="Porcelli D."/>
            <person name="Powell J.R."/>
            <person name="Prohaska S."/>
            <person name="Pruitt K."/>
            <person name="Puig M."/>
            <person name="Quesneville H."/>
            <person name="Ram K.R."/>
            <person name="Rand D."/>
            <person name="Rasmussen M.D."/>
            <person name="Reed L.K."/>
            <person name="Reenan R."/>
            <person name="Reily A."/>
            <person name="Remington K.A."/>
            <person name="Rieger T.T."/>
            <person name="Ritchie M.G."/>
            <person name="Robin C."/>
            <person name="Rogers Y.H."/>
            <person name="Rohde C."/>
            <person name="Rozas J."/>
            <person name="Rubenfield M.J."/>
            <person name="Ruiz A."/>
            <person name="Russo S."/>
            <person name="Salzberg S.L."/>
            <person name="Sanchez-Gracia A."/>
            <person name="Saranga D.J."/>
            <person name="Sato H."/>
            <person name="Schaeffer S.W."/>
            <person name="Schatz M.C."/>
            <person name="Schlenke T."/>
            <person name="Schwartz R."/>
            <person name="Segarra C."/>
            <person name="Singh R.S."/>
            <person name="Sirot L."/>
            <person name="Sirota M."/>
            <person name="Sisneros N.B."/>
            <person name="Smith C.D."/>
            <person name="Smith T.F."/>
            <person name="Spieth J."/>
            <person name="Stage D.E."/>
            <person name="Stark A."/>
            <person name="Stephan W."/>
            <person name="Strausberg R.L."/>
            <person name="Strempel S."/>
            <person name="Sturgill D."/>
            <person name="Sutton G."/>
            <person name="Sutton G.G."/>
            <person name="Tao W."/>
            <person name="Teichmann S."/>
            <person name="Tobari Y.N."/>
            <person name="Tomimura Y."/>
            <person name="Tsolas J.M."/>
            <person name="Valente V.L."/>
            <person name="Venter E."/>
            <person name="Venter J.C."/>
            <person name="Vicario S."/>
            <person name="Vieira F.G."/>
            <person name="Vilella A.J."/>
            <person name="Villasante A."/>
            <person name="Walenz B."/>
            <person name="Wang J."/>
            <person name="Wasserman M."/>
            <person name="Watts T."/>
            <person name="Wilson D."/>
            <person name="Wilson R.K."/>
            <person name="Wing R.A."/>
            <person name="Wolfner M.F."/>
            <person name="Wong A."/>
            <person name="Wong G.K."/>
            <person name="Wu C.I."/>
            <person name="Wu G."/>
            <person name="Yamamoto D."/>
            <person name="Yang H.P."/>
            <person name="Yang S.P."/>
            <person name="Yorke J.A."/>
            <person name="Yoshida K."/>
            <person name="Zdobnov E."/>
            <person name="Zhang P."/>
            <person name="Zhang Y."/>
            <person name="Zimin A.V."/>
            <person name="Baldwin J."/>
            <person name="Abdouelleil A."/>
            <person name="Abdulkadir J."/>
            <person name="Abebe A."/>
            <person name="Abera B."/>
            <person name="Abreu J."/>
            <person name="Acer S.C."/>
            <person name="Aftuck L."/>
            <person name="Alexander A."/>
            <person name="An P."/>
            <person name="Anderson E."/>
            <person name="Anderson S."/>
            <person name="Arachi H."/>
            <person name="Azer M."/>
            <person name="Bachantsang P."/>
            <person name="Barry A."/>
            <person name="Bayul T."/>
            <person name="Berlin A."/>
            <person name="Bessette D."/>
            <person name="Bloom T."/>
            <person name="Blye J."/>
            <person name="Boguslavskiy L."/>
            <person name="Bonnet C."/>
            <person name="Boukhgalter B."/>
            <person name="Bourzgui I."/>
            <person name="Brown A."/>
            <person name="Cahill P."/>
            <person name="Channer S."/>
            <person name="Cheshatsang Y."/>
            <person name="Chuda L."/>
            <person name="Citroen M."/>
            <person name="Collymore A."/>
            <person name="Cooke P."/>
            <person name="Costello M."/>
            <person name="D'Aco K."/>
            <person name="Daza R."/>
            <person name="De Haan G."/>
            <person name="DeGray S."/>
            <person name="DeMaso C."/>
            <person name="Dhargay N."/>
            <person name="Dooley K."/>
            <person name="Dooley E."/>
            <person name="Doricent M."/>
            <person name="Dorje P."/>
            <person name="Dorjee K."/>
            <person name="Dupes A."/>
            <person name="Elong R."/>
            <person name="Falk J."/>
            <person name="Farina A."/>
            <person name="Faro S."/>
            <person name="Ferguson D."/>
            <person name="Fisher S."/>
            <person name="Foley C.D."/>
            <person name="Franke A."/>
            <person name="Friedrich D."/>
            <person name="Gadbois L."/>
            <person name="Gearin G."/>
            <person name="Gearin C.R."/>
            <person name="Giannoukos G."/>
            <person name="Goode T."/>
            <person name="Graham J."/>
            <person name="Grandbois E."/>
            <person name="Grewal S."/>
            <person name="Gyaltsen K."/>
            <person name="Hafez N."/>
            <person name="Hagos B."/>
            <person name="Hall J."/>
            <person name="Henson C."/>
            <person name="Hollinger A."/>
            <person name="Honan T."/>
            <person name="Huard M.D."/>
            <person name="Hughes L."/>
            <person name="Hurhula B."/>
            <person name="Husby M.E."/>
            <person name="Kamat A."/>
            <person name="Kanga B."/>
            <person name="Kashin S."/>
            <person name="Khazanovich D."/>
            <person name="Kisner P."/>
            <person name="Lance K."/>
            <person name="Lara M."/>
            <person name="Lee W."/>
            <person name="Lennon N."/>
            <person name="Letendre F."/>
            <person name="LeVine R."/>
            <person name="Lipovsky A."/>
            <person name="Liu X."/>
            <person name="Liu J."/>
            <person name="Liu S."/>
            <person name="Lokyitsang T."/>
            <person name="Lokyitsang Y."/>
            <person name="Lubonja R."/>
            <person name="Lui A."/>
            <person name="MacDonald P."/>
            <person name="Magnisalis V."/>
            <person name="Maru K."/>
            <person name="Matthews C."/>
            <person name="McCusker W."/>
            <person name="McDonough S."/>
            <person name="Mehta T."/>
            <person name="Meldrim J."/>
            <person name="Meneus L."/>
            <person name="Mihai O."/>
            <person name="Mihalev A."/>
            <person name="Mihova T."/>
            <person name="Mittelman R."/>
            <person name="Mlenga V."/>
            <person name="Montmayeur A."/>
            <person name="Mulrain L."/>
            <person name="Navidi A."/>
            <person name="Naylor J."/>
            <person name="Negash T."/>
            <person name="Nguyen T."/>
            <person name="Nguyen N."/>
            <person name="Nicol R."/>
            <person name="Norbu C."/>
            <person name="Norbu N."/>
            <person name="Novod N."/>
            <person name="O'Neill B."/>
            <person name="Osman S."/>
            <person name="Markiewicz E."/>
            <person name="Oyono O.L."/>
            <person name="Patti C."/>
            <person name="Phunkhang P."/>
            <person name="Pierre F."/>
            <person name="Priest M."/>
            <person name="Raghuraman S."/>
            <person name="Rege F."/>
            <person name="Reyes R."/>
            <person name="Rise C."/>
            <person name="Rogov P."/>
            <person name="Ross K."/>
            <person name="Ryan E."/>
            <person name="Settipalli S."/>
            <person name="Shea T."/>
            <person name="Sherpa N."/>
            <person name="Shi L."/>
            <person name="Shih D."/>
            <person name="Sparrow T."/>
            <person name="Spaulding J."/>
            <person name="Stalker J."/>
            <person name="Stange-Thomann N."/>
            <person name="Stavropoulos S."/>
            <person name="Stone C."/>
            <person name="Strader C."/>
            <person name="Tesfaye S."/>
            <person name="Thomson T."/>
            <person name="Thoulutsang Y."/>
            <person name="Thoulutsang D."/>
            <person name="Topham K."/>
            <person name="Topping I."/>
            <person name="Tsamla T."/>
            <person name="Vassiliev H."/>
            <person name="Vo A."/>
            <person name="Wangchuk T."/>
            <person name="Wangdi T."/>
            <person name="Weiand M."/>
            <person name="Wilkinson J."/>
            <person name="Wilson A."/>
            <person name="Yadav S."/>
            <person name="Young G."/>
            <person name="Yu Q."/>
            <person name="Zembek L."/>
            <person name="Zhong D."/>
            <person name="Zimmer A."/>
            <person name="Zwirko Z."/>
            <person name="Jaffe D.B."/>
            <person name="Alvarez P."/>
            <person name="Brockman W."/>
            <person name="Butler J."/>
            <person name="Chin C."/>
            <person name="Gnerre S."/>
            <person name="Grabherr M."/>
            <person name="Kleber M."/>
            <person name="Mauceli E."/>
            <person name="MacCallum I."/>
        </authorList>
    </citation>
    <scope>NUCLEOTIDE SEQUENCE [LARGE SCALE GENOMIC DNA]</scope>
    <source>
        <strain evidence="4">Tucson 15010-1051.87</strain>
    </source>
</reference>
<dbReference type="FunCoup" id="B4M6I6">
    <property type="interactions" value="11"/>
</dbReference>
<dbReference type="PhylomeDB" id="B4M6I6"/>
<dbReference type="PANTHER" id="PTHR15441:SF1">
    <property type="entry name" value="RIBONUCLEASE P PROTEIN SUBUNIT P14"/>
    <property type="match status" value="1"/>
</dbReference>
<keyword evidence="4" id="KW-1185">Reference proteome</keyword>
<dbReference type="KEGG" id="dvi:6633168"/>
<dbReference type="EMBL" id="CH940652">
    <property type="protein sequence ID" value="EDW59262.1"/>
    <property type="molecule type" value="Genomic_DNA"/>
</dbReference>
<keyword evidence="2" id="KW-0819">tRNA processing</keyword>
<dbReference type="SUPFAM" id="SSF160350">
    <property type="entry name" value="Rnp2-like"/>
    <property type="match status" value="1"/>
</dbReference>
<dbReference type="OMA" id="PCHFQVI"/>
<dbReference type="eggNOG" id="ENOG502S10S">
    <property type="taxonomic scope" value="Eukaryota"/>
</dbReference>
<dbReference type="STRING" id="7244.B4M6I6"/>
<name>B4M6I6_DROVI</name>
<dbReference type="AlphaFoldDB" id="B4M6I6"/>
<evidence type="ECO:0000256" key="2">
    <source>
        <dbReference type="ARBA" id="ARBA00022694"/>
    </source>
</evidence>
<evidence type="ECO:0000313" key="4">
    <source>
        <dbReference type="Proteomes" id="UP000008792"/>
    </source>
</evidence>
<accession>B4M6I6</accession>
<sequence>MIGYHYFDVQLKFRDFDTVELTPIYFRGCVLNSLESFFGEIGGKTSLDIIKFSVEQRRVVFRVPEEFFKRTHTAITLIGHYQKVPCHFRILKTSKTPLDFQKDIGENDNCEEAQIDDCQL</sequence>
<protein>
    <submittedName>
        <fullName evidence="3">Uncharacterized protein</fullName>
    </submittedName>
</protein>
<evidence type="ECO:0000256" key="1">
    <source>
        <dbReference type="ARBA" id="ARBA00010800"/>
    </source>
</evidence>
<gene>
    <name evidence="3" type="primary">Dvir\GJ10781</name>
    <name evidence="3" type="ORF">Dvir_GJ10781</name>
</gene>
<dbReference type="Proteomes" id="UP000008792">
    <property type="component" value="Unassembled WGS sequence"/>
</dbReference>
<dbReference type="Pfam" id="PF01900">
    <property type="entry name" value="RNase_P_Rpp14"/>
    <property type="match status" value="1"/>
</dbReference>
<dbReference type="InParanoid" id="B4M6I6"/>
<dbReference type="InterPro" id="IPR002759">
    <property type="entry name" value="Pop5/Rpp14/Rnp2-like"/>
</dbReference>
<dbReference type="GO" id="GO:0033204">
    <property type="term" value="F:ribonuclease P RNA binding"/>
    <property type="evidence" value="ECO:0007669"/>
    <property type="project" value="TreeGrafter"/>
</dbReference>
<organism evidence="3 4">
    <name type="scientific">Drosophila virilis</name>
    <name type="common">Fruit fly</name>
    <dbReference type="NCBI Taxonomy" id="7244"/>
    <lineage>
        <taxon>Eukaryota</taxon>
        <taxon>Metazoa</taxon>
        <taxon>Ecdysozoa</taxon>
        <taxon>Arthropoda</taxon>
        <taxon>Hexapoda</taxon>
        <taxon>Insecta</taxon>
        <taxon>Pterygota</taxon>
        <taxon>Neoptera</taxon>
        <taxon>Endopterygota</taxon>
        <taxon>Diptera</taxon>
        <taxon>Brachycera</taxon>
        <taxon>Muscomorpha</taxon>
        <taxon>Ephydroidea</taxon>
        <taxon>Drosophilidae</taxon>
        <taxon>Drosophila</taxon>
    </lineage>
</organism>
<dbReference type="GO" id="GO:0005730">
    <property type="term" value="C:nucleolus"/>
    <property type="evidence" value="ECO:0007669"/>
    <property type="project" value="TreeGrafter"/>
</dbReference>
<dbReference type="Gene3D" id="3.30.70.3250">
    <property type="entry name" value="Ribonuclease P, Pop5 subunit"/>
    <property type="match status" value="1"/>
</dbReference>
<proteinExistence type="inferred from homology"/>
<dbReference type="OrthoDB" id="7481291at2759"/>
<dbReference type="GO" id="GO:0030681">
    <property type="term" value="C:multimeric ribonuclease P complex"/>
    <property type="evidence" value="ECO:0007669"/>
    <property type="project" value="TreeGrafter"/>
</dbReference>
<dbReference type="GO" id="GO:0001682">
    <property type="term" value="P:tRNA 5'-leader removal"/>
    <property type="evidence" value="ECO:0007669"/>
    <property type="project" value="InterPro"/>
</dbReference>
<evidence type="ECO:0000313" key="3">
    <source>
        <dbReference type="EMBL" id="EDW59262.1"/>
    </source>
</evidence>
<dbReference type="PANTHER" id="PTHR15441">
    <property type="entry name" value="RIBONUCLEASE P PROTEIN SUBUNIT P14"/>
    <property type="match status" value="1"/>
</dbReference>
<dbReference type="HOGENOM" id="CLU_157358_1_0_1"/>
<comment type="similarity">
    <text evidence="1">Belongs to the eukaryotic/archaeal RNase P protein component 2 family.</text>
</comment>